<dbReference type="PANTHER" id="PTHR33096:SF1">
    <property type="entry name" value="CXC1-LIKE CYSTEINE CLUSTER ASSOCIATED WITH KDZ TRANSPOSASES DOMAIN-CONTAINING PROTEIN"/>
    <property type="match status" value="1"/>
</dbReference>
<evidence type="ECO:0000313" key="2">
    <source>
        <dbReference type="EMBL" id="KAF7353265.1"/>
    </source>
</evidence>
<dbReference type="Proteomes" id="UP000623467">
    <property type="component" value="Unassembled WGS sequence"/>
</dbReference>
<dbReference type="OrthoDB" id="3251205at2759"/>
<dbReference type="AlphaFoldDB" id="A0A8H6Y362"/>
<gene>
    <name evidence="2" type="ORF">MSAN_01514400</name>
</gene>
<reference evidence="2" key="1">
    <citation type="submission" date="2020-05" db="EMBL/GenBank/DDBJ databases">
        <title>Mycena genomes resolve the evolution of fungal bioluminescence.</title>
        <authorList>
            <person name="Tsai I.J."/>
        </authorList>
    </citation>
    <scope>NUCLEOTIDE SEQUENCE</scope>
    <source>
        <strain evidence="2">160909Yilan</strain>
    </source>
</reference>
<name>A0A8H6Y362_9AGAR</name>
<dbReference type="PANTHER" id="PTHR33096">
    <property type="entry name" value="CXC2 DOMAIN-CONTAINING PROTEIN"/>
    <property type="match status" value="1"/>
</dbReference>
<feature type="region of interest" description="Disordered" evidence="1">
    <location>
        <begin position="341"/>
        <end position="366"/>
    </location>
</feature>
<accession>A0A8H6Y362</accession>
<evidence type="ECO:0000256" key="1">
    <source>
        <dbReference type="SAM" id="MobiDB-lite"/>
    </source>
</evidence>
<evidence type="ECO:0000313" key="3">
    <source>
        <dbReference type="Proteomes" id="UP000623467"/>
    </source>
</evidence>
<proteinExistence type="predicted"/>
<dbReference type="EMBL" id="JACAZH010000012">
    <property type="protein sequence ID" value="KAF7353265.1"/>
    <property type="molecule type" value="Genomic_DNA"/>
</dbReference>
<sequence>MKTRPVKPSQLHRNKLKRCRVPVGVVLPNGSCHRKLKTVGPRAAEKLHHESAQAFKDHIAGLSKERCQQYLALREGDVPEYMDQGADDEPMGVEDMLQGNIEVNISHAGGEFQEELRQGMGGKKKQRDTRNRKDIHERRVLGFRGQMNAITDAYAKWGATQGENGRDALSSPDSALDDPDVDGVYSIKVVDMFSTYIVHAPLHKSDKFVVSSLVGQGLFPCAPFAPKIAVATRVLEMFRVNRLRCPSLSIQSWVKSLCDLHGRPYIPYLAQQFTISFDLYLEVLGNIDKRVATALGRDAPDWRLKNCCPSCTYKLEGEQKLIFSMLVAMDGNDSLKRVLRKDSTFDDDGNPTRGKSQRQDPREADAGGSYFLKRDEVDKWAKEMIDGMVDVPIIDDPDKSDCHERWKNLKEDMTSRMWGVFDETGVFLALCRHGFVLLLADMVQVASFVEALLDAFGPDVGDGYDIGCGFGKTLKKSPLGKRAEELNFRTLLSFLATYVPGMGLEDLEGCERFFSKSNALARSTRYASVFHRRQAIATYLAHSDVYDAYANLSTFLVNNYKQAVAILDQNPALVRSMKEMGIKDKQEFHARLKEERDYLIALSKEPEEETNQMLYVTRLTTLMQKEGKIEEGVSRALADVEEIERQMEIKDRWTWGSKEWVAASTLVDTKRYRTCINDLEALVLKLFLANVCLKGYKLHKHIAKALQTRSKAIRNALARYNSAAAALSPPRRQLTWAEVIDYTFLSEWDLLRDPDANAKIRPWASPAARLVLDTYFKIERAQEEIDCLNVEIRRLVTYIRDEKEYLDHKAREIEKTDPNLAFFVRQYQWRRGRFDEGHMKKLTELKKTLGRRFTGTLVPGQRITPTPSTRPPPMEGVEEERGMDEPEGDFVEEDDDEGWESEEVEDEEVAEMLETVLTVATDGAELGSRDE</sequence>
<organism evidence="2 3">
    <name type="scientific">Mycena sanguinolenta</name>
    <dbReference type="NCBI Taxonomy" id="230812"/>
    <lineage>
        <taxon>Eukaryota</taxon>
        <taxon>Fungi</taxon>
        <taxon>Dikarya</taxon>
        <taxon>Basidiomycota</taxon>
        <taxon>Agaricomycotina</taxon>
        <taxon>Agaricomycetes</taxon>
        <taxon>Agaricomycetidae</taxon>
        <taxon>Agaricales</taxon>
        <taxon>Marasmiineae</taxon>
        <taxon>Mycenaceae</taxon>
        <taxon>Mycena</taxon>
    </lineage>
</organism>
<feature type="compositionally biased region" description="Acidic residues" evidence="1">
    <location>
        <begin position="885"/>
        <end position="904"/>
    </location>
</feature>
<protein>
    <recommendedName>
        <fullName evidence="4">CxC1-like cysteine cluster associated with KDZ transposases domain-containing protein</fullName>
    </recommendedName>
</protein>
<feature type="region of interest" description="Disordered" evidence="1">
    <location>
        <begin position="857"/>
        <end position="904"/>
    </location>
</feature>
<evidence type="ECO:0008006" key="4">
    <source>
        <dbReference type="Google" id="ProtNLM"/>
    </source>
</evidence>
<comment type="caution">
    <text evidence="2">The sequence shown here is derived from an EMBL/GenBank/DDBJ whole genome shotgun (WGS) entry which is preliminary data.</text>
</comment>
<keyword evidence="3" id="KW-1185">Reference proteome</keyword>
<dbReference type="Pfam" id="PF18758">
    <property type="entry name" value="KDZ"/>
    <property type="match status" value="1"/>
</dbReference>
<dbReference type="InterPro" id="IPR040521">
    <property type="entry name" value="KDZ"/>
</dbReference>